<keyword evidence="4 10" id="KW-0498">Mitosis</keyword>
<name>A0A2P6NKG0_9EUKA</name>
<evidence type="ECO:0000313" key="16">
    <source>
        <dbReference type="Proteomes" id="UP000241769"/>
    </source>
</evidence>
<evidence type="ECO:0000256" key="6">
    <source>
        <dbReference type="ARBA" id="ARBA00023054"/>
    </source>
</evidence>
<sequence>MASRQPLAPVSANNQNRLSMAPQRTSMAPPSARKSLGPSRNSTSRPSVARTPVAPNSVSRPSMGSGVYRNGRPSNVYGKGKTAKSDPRNITDPAFKQMCVRTLLEYAFGHGYSGQVSVKILNSPTTKDFIGILTFLYNQIDPNYTIVKLEEDAINLFKSLRYPVNISKSALQSVGTMHTWPNLLAALHWFVELLVFYESRINIQIIDNEGQIRFDELYSDAMENNEQKVSSLIMDVTVRAYEQWLIQNIDDRYPALLDLEAQFQEYCAQDIHAVAAQEAEKNRISNSIEDLLKGENDIPERQQRLQILQEDSKKFQAAIDKVAEAQAKRHVGMIKLQENTVTEEAALEQVLQELAEVQGLVEGQQAIAAELDKLLRECNSLDEQILSFTQMREERERGNQAMEASISRKMEEVEKQTLQYNNVGRQMKIIPSTCKKAKGTNYQIVFDHSKPDSWMDAFKNTTRGALVAFRNETDRSTALLKDQKLSSDDQTERTEESIVTLDEEIRQAKSDVDVLNEKIRQDKEAHKVWTVERDNNLGKVRAEIKFLNDSVRESVEKSNNSLTEMKGFRQQTLQTYEKEKMEATNICHGALERLIYMMEHLKDNTSALHQHALSQKEQSAVPKTWSTQ</sequence>
<keyword evidence="16" id="KW-1185">Reference proteome</keyword>
<dbReference type="InterPro" id="IPR057091">
    <property type="entry name" value="NDC80_loop"/>
</dbReference>
<dbReference type="STRING" id="1890364.A0A2P6NKG0"/>
<keyword evidence="6 11" id="KW-0175">Coiled coil</keyword>
<evidence type="ECO:0000256" key="8">
    <source>
        <dbReference type="ARBA" id="ARBA00023306"/>
    </source>
</evidence>
<dbReference type="InterPro" id="IPR005550">
    <property type="entry name" value="Kinetochore_Ndc80"/>
</dbReference>
<dbReference type="InterPro" id="IPR038273">
    <property type="entry name" value="Ndc80_sf"/>
</dbReference>
<keyword evidence="8 10" id="KW-0131">Cell cycle</keyword>
<evidence type="ECO:0000256" key="5">
    <source>
        <dbReference type="ARBA" id="ARBA00022838"/>
    </source>
</evidence>
<dbReference type="PANTHER" id="PTHR10643:SF2">
    <property type="entry name" value="KINETOCHORE PROTEIN NDC80 HOMOLOG"/>
    <property type="match status" value="1"/>
</dbReference>
<dbReference type="Gene3D" id="1.10.418.30">
    <property type="entry name" value="Ncd80 complex, Ncd80 subunit"/>
    <property type="match status" value="1"/>
</dbReference>
<comment type="similarity">
    <text evidence="1 10">Belongs to the NDC80/HEC1 family.</text>
</comment>
<comment type="subunit">
    <text evidence="10">Component of the NDC80 complex.</text>
</comment>
<comment type="subcellular location">
    <subcellularLocation>
        <location evidence="10">Chromosome</location>
        <location evidence="10">Centromere</location>
        <location evidence="10">Kinetochore</location>
    </subcellularLocation>
    <subcellularLocation>
        <location evidence="10">Nucleus</location>
    </subcellularLocation>
</comment>
<keyword evidence="3 10" id="KW-0132">Cell division</keyword>
<evidence type="ECO:0000256" key="12">
    <source>
        <dbReference type="SAM" id="MobiDB-lite"/>
    </source>
</evidence>
<dbReference type="Pfam" id="PF03801">
    <property type="entry name" value="Ndc80_HEC"/>
    <property type="match status" value="1"/>
</dbReference>
<evidence type="ECO:0000256" key="3">
    <source>
        <dbReference type="ARBA" id="ARBA00022618"/>
    </source>
</evidence>
<dbReference type="GO" id="GO:0031262">
    <property type="term" value="C:Ndc80 complex"/>
    <property type="evidence" value="ECO:0007669"/>
    <property type="project" value="UniProtKB-UniRule"/>
</dbReference>
<dbReference type="GO" id="GO:0051315">
    <property type="term" value="P:attachment of mitotic spindle microtubules to kinetochore"/>
    <property type="evidence" value="ECO:0007669"/>
    <property type="project" value="UniProtKB-UniRule"/>
</dbReference>
<comment type="caution">
    <text evidence="15">The sequence shown here is derived from an EMBL/GenBank/DDBJ whole genome shotgun (WGS) entry which is preliminary data.</text>
</comment>
<evidence type="ECO:0000313" key="15">
    <source>
        <dbReference type="EMBL" id="PRP84451.1"/>
    </source>
</evidence>
<feature type="region of interest" description="Disordered" evidence="12">
    <location>
        <begin position="609"/>
        <end position="628"/>
    </location>
</feature>
<evidence type="ECO:0000256" key="11">
    <source>
        <dbReference type="SAM" id="Coils"/>
    </source>
</evidence>
<dbReference type="OrthoDB" id="7459479at2759"/>
<evidence type="ECO:0000259" key="13">
    <source>
        <dbReference type="Pfam" id="PF03801"/>
    </source>
</evidence>
<dbReference type="GO" id="GO:0005634">
    <property type="term" value="C:nucleus"/>
    <property type="evidence" value="ECO:0007669"/>
    <property type="project" value="UniProtKB-SubCell"/>
</dbReference>
<keyword evidence="5 10" id="KW-0995">Kinetochore</keyword>
<protein>
    <recommendedName>
        <fullName evidence="10">Kinetochore protein NDC80</fullName>
    </recommendedName>
</protein>
<dbReference type="EMBL" id="MDYQ01000062">
    <property type="protein sequence ID" value="PRP84451.1"/>
    <property type="molecule type" value="Genomic_DNA"/>
</dbReference>
<dbReference type="InParanoid" id="A0A2P6NKG0"/>
<reference evidence="15 16" key="1">
    <citation type="journal article" date="2018" name="Genome Biol. Evol.">
        <title>Multiple Roots of Fruiting Body Formation in Amoebozoa.</title>
        <authorList>
            <person name="Hillmann F."/>
            <person name="Forbes G."/>
            <person name="Novohradska S."/>
            <person name="Ferling I."/>
            <person name="Riege K."/>
            <person name="Groth M."/>
            <person name="Westermann M."/>
            <person name="Marz M."/>
            <person name="Spaller T."/>
            <person name="Winckler T."/>
            <person name="Schaap P."/>
            <person name="Glockner G."/>
        </authorList>
    </citation>
    <scope>NUCLEOTIDE SEQUENCE [LARGE SCALE GENOMIC DNA]</scope>
    <source>
        <strain evidence="15 16">Jena</strain>
    </source>
</reference>
<evidence type="ECO:0000256" key="2">
    <source>
        <dbReference type="ARBA" id="ARBA00022454"/>
    </source>
</evidence>
<keyword evidence="2 10" id="KW-0158">Chromosome</keyword>
<dbReference type="PANTHER" id="PTHR10643">
    <property type="entry name" value="KINETOCHORE PROTEIN NDC80"/>
    <property type="match status" value="1"/>
</dbReference>
<keyword evidence="7 10" id="KW-0539">Nucleus</keyword>
<feature type="domain" description="Kinetochore protein Ndc80 CH" evidence="13">
    <location>
        <begin position="80"/>
        <end position="198"/>
    </location>
</feature>
<feature type="compositionally biased region" description="Polar residues" evidence="12">
    <location>
        <begin position="609"/>
        <end position="618"/>
    </location>
</feature>
<organism evidence="15 16">
    <name type="scientific">Planoprotostelium fungivorum</name>
    <dbReference type="NCBI Taxonomy" id="1890364"/>
    <lineage>
        <taxon>Eukaryota</taxon>
        <taxon>Amoebozoa</taxon>
        <taxon>Evosea</taxon>
        <taxon>Variosea</taxon>
        <taxon>Cavosteliida</taxon>
        <taxon>Cavosteliaceae</taxon>
        <taxon>Planoprotostelium</taxon>
    </lineage>
</organism>
<evidence type="ECO:0000256" key="9">
    <source>
        <dbReference type="ARBA" id="ARBA00023328"/>
    </source>
</evidence>
<comment type="function">
    <text evidence="10">Acts as a component of the essential kinetochore-associated NDC80 complex, which is required for chromosome segregation and spindle checkpoint activity.</text>
</comment>
<evidence type="ECO:0000256" key="7">
    <source>
        <dbReference type="ARBA" id="ARBA00023242"/>
    </source>
</evidence>
<dbReference type="GO" id="GO:0051301">
    <property type="term" value="P:cell division"/>
    <property type="evidence" value="ECO:0007669"/>
    <property type="project" value="UniProtKB-UniRule"/>
</dbReference>
<keyword evidence="9 10" id="KW-0137">Centromere</keyword>
<gene>
    <name evidence="15" type="ORF">PROFUN_08036</name>
</gene>
<proteinExistence type="inferred from homology"/>
<evidence type="ECO:0000256" key="1">
    <source>
        <dbReference type="ARBA" id="ARBA00007050"/>
    </source>
</evidence>
<accession>A0A2P6NKG0</accession>
<evidence type="ECO:0000259" key="14">
    <source>
        <dbReference type="Pfam" id="PF24487"/>
    </source>
</evidence>
<evidence type="ECO:0000256" key="10">
    <source>
        <dbReference type="RuleBase" id="RU368072"/>
    </source>
</evidence>
<dbReference type="Pfam" id="PF24487">
    <property type="entry name" value="NDC80_loop"/>
    <property type="match status" value="1"/>
</dbReference>
<dbReference type="AlphaFoldDB" id="A0A2P6NKG0"/>
<feature type="domain" description="Kinetochore protein NDC80 loop region" evidence="14">
    <location>
        <begin position="385"/>
        <end position="593"/>
    </location>
</feature>
<feature type="coiled-coil region" evidence="11">
    <location>
        <begin position="491"/>
        <end position="525"/>
    </location>
</feature>
<dbReference type="Proteomes" id="UP000241769">
    <property type="component" value="Unassembled WGS sequence"/>
</dbReference>
<evidence type="ECO:0000256" key="4">
    <source>
        <dbReference type="ARBA" id="ARBA00022776"/>
    </source>
</evidence>
<feature type="region of interest" description="Disordered" evidence="12">
    <location>
        <begin position="1"/>
        <end position="91"/>
    </location>
</feature>
<dbReference type="InterPro" id="IPR055260">
    <property type="entry name" value="Ndc80_CH"/>
</dbReference>
<feature type="compositionally biased region" description="Polar residues" evidence="12">
    <location>
        <begin position="11"/>
        <end position="28"/>
    </location>
</feature>